<dbReference type="PROSITE" id="PS51925">
    <property type="entry name" value="SWIB_MDM2"/>
    <property type="match status" value="1"/>
</dbReference>
<dbReference type="OMA" id="PPLYPKF"/>
<keyword evidence="3" id="KW-1185">Reference proteome</keyword>
<dbReference type="Gene3D" id="1.10.245.10">
    <property type="entry name" value="SWIB/MDM2 domain"/>
    <property type="match status" value="1"/>
</dbReference>
<evidence type="ECO:0000313" key="3">
    <source>
        <dbReference type="Proteomes" id="UP000054653"/>
    </source>
</evidence>
<dbReference type="Pfam" id="PF02201">
    <property type="entry name" value="SWIB"/>
    <property type="match status" value="1"/>
</dbReference>
<accession>A0A0V1CV99</accession>
<dbReference type="InterPro" id="IPR019835">
    <property type="entry name" value="SWIB_domain"/>
</dbReference>
<comment type="caution">
    <text evidence="2">The sequence shown here is derived from an EMBL/GenBank/DDBJ whole genome shotgun (WGS) entry which is preliminary data.</text>
</comment>
<dbReference type="InterPro" id="IPR036885">
    <property type="entry name" value="SWIB_MDM2_dom_sf"/>
</dbReference>
<reference evidence="2 3" key="1">
    <citation type="submission" date="2015-01" db="EMBL/GenBank/DDBJ databases">
        <title>Evolution of Trichinella species and genotypes.</title>
        <authorList>
            <person name="Korhonen P.K."/>
            <person name="Edoardo P."/>
            <person name="Giuseppe L.R."/>
            <person name="Gasser R.B."/>
        </authorList>
    </citation>
    <scope>NUCLEOTIDE SEQUENCE [LARGE SCALE GENOMIC DNA]</scope>
    <source>
        <strain evidence="2">ISS120</strain>
    </source>
</reference>
<dbReference type="AlphaFoldDB" id="A0A0V1CV99"/>
<feature type="domain" description="DM2" evidence="1">
    <location>
        <begin position="265"/>
        <end position="342"/>
    </location>
</feature>
<gene>
    <name evidence="2" type="primary">Smarcd1</name>
    <name evidence="2" type="ORF">T03_4664</name>
</gene>
<evidence type="ECO:0000259" key="1">
    <source>
        <dbReference type="PROSITE" id="PS51925"/>
    </source>
</evidence>
<name>A0A0V1CV99_TRIBR</name>
<sequence>MSQLPGQVFMDVPPTNYPAGGSPAQMGVRMNLPQGPRYFPPGPAPVHLQASSMMNSPIRGHLSQAVQNSSVQRRVPSSQVVNLQAKVLPKKPKRVADREIPVAALVKFVPEAKAYADLLAFEQKLDMVISRKRANIQEALKRPLKIKRKLRIFVSHTFISGKAMENEEESSCFSQWELRVEGRLLEDLMPSGSLAQTPEANRHSKRKFSSFFKTLIIELDKELYGPDSHLVEWHRTAQTTETDGFQVKRPGDQNVKCTILLLLDYQPMKYKLDPRLGRLLGVHTETRIGILEALWQYIVQHKLQDHHERDLINFDRYLEQIFQCQRLRFMEIPQRLNPLLQPPDPIIIHHIITVDGNESQRCKCYDVDVEIVQFSKAFSHMLFSIDDPCRAVMMQFLQSQQSQQEICAFDAKIFETVDQIKQLKLQRDFFLRFAEDPQGFLQHWLLSECKDLKNMHNQVSQPEADRRSEFYDQIWMKEAVKRFLHTVVLQKKQEVDSGVASSSSNTMQ</sequence>
<dbReference type="STRING" id="45882.A0A0V1CV99"/>
<organism evidence="2 3">
    <name type="scientific">Trichinella britovi</name>
    <name type="common">Parasitic roundworm</name>
    <dbReference type="NCBI Taxonomy" id="45882"/>
    <lineage>
        <taxon>Eukaryota</taxon>
        <taxon>Metazoa</taxon>
        <taxon>Ecdysozoa</taxon>
        <taxon>Nematoda</taxon>
        <taxon>Enoplea</taxon>
        <taxon>Dorylaimia</taxon>
        <taxon>Trichinellida</taxon>
        <taxon>Trichinellidae</taxon>
        <taxon>Trichinella</taxon>
    </lineage>
</organism>
<evidence type="ECO:0000313" key="2">
    <source>
        <dbReference type="EMBL" id="KRY53006.1"/>
    </source>
</evidence>
<dbReference type="EMBL" id="JYDI01000094">
    <property type="protein sequence ID" value="KRY53006.1"/>
    <property type="molecule type" value="Genomic_DNA"/>
</dbReference>
<dbReference type="SUPFAM" id="SSF47592">
    <property type="entry name" value="SWIB/MDM2 domain"/>
    <property type="match status" value="1"/>
</dbReference>
<dbReference type="SMART" id="SM00151">
    <property type="entry name" value="SWIB"/>
    <property type="match status" value="1"/>
</dbReference>
<dbReference type="InterPro" id="IPR003121">
    <property type="entry name" value="SWIB_MDM2_domain"/>
</dbReference>
<protein>
    <submittedName>
        <fullName evidence="2">SWI/SNF-related matrix-associated actin-dependent regulator of chromatin subfamily D member 1</fullName>
    </submittedName>
</protein>
<dbReference type="OrthoDB" id="10263741at2759"/>
<dbReference type="Proteomes" id="UP000054653">
    <property type="component" value="Unassembled WGS sequence"/>
</dbReference>
<dbReference type="PANTHER" id="PTHR13844">
    <property type="entry name" value="SWI/SNF-RELATED MATRIX-ASSOCIATED ACTIN-DEPENDENT REGULATOR OF CHROMATIN SUBFAMILY D"/>
    <property type="match status" value="1"/>
</dbReference>
<proteinExistence type="predicted"/>